<name>A0A518D6A1_9BACT</name>
<evidence type="ECO:0000256" key="1">
    <source>
        <dbReference type="SAM" id="MobiDB-lite"/>
    </source>
</evidence>
<sequence length="201" mass="21354">MAARKKQALSQKLVGVATTGMPSPVRRVLQMRLVAMLVVLAFPVLLWTGIVTIDTSRGYPRFSINREKAVAAEQALAAEVQQYRGQQAPADGRFAPFAGPAPAQEQRFAPFASVEQAAQRRFAPFAGGQQAEPNQGWPKASGFLPHFGGQPEAPQSPQGAFSGWGGNAAPSNAPNNGWGAAPQQQPPQQATNAWGQSPNAW</sequence>
<evidence type="ECO:0000313" key="4">
    <source>
        <dbReference type="Proteomes" id="UP000317429"/>
    </source>
</evidence>
<feature type="transmembrane region" description="Helical" evidence="2">
    <location>
        <begin position="33"/>
        <end position="53"/>
    </location>
</feature>
<dbReference type="Proteomes" id="UP000317429">
    <property type="component" value="Chromosome"/>
</dbReference>
<protein>
    <submittedName>
        <fullName evidence="3">Uncharacterized protein</fullName>
    </submittedName>
</protein>
<feature type="compositionally biased region" description="Low complexity" evidence="1">
    <location>
        <begin position="167"/>
        <end position="190"/>
    </location>
</feature>
<organism evidence="3 4">
    <name type="scientific">Pirellulimonas nuda</name>
    <dbReference type="NCBI Taxonomy" id="2528009"/>
    <lineage>
        <taxon>Bacteria</taxon>
        <taxon>Pseudomonadati</taxon>
        <taxon>Planctomycetota</taxon>
        <taxon>Planctomycetia</taxon>
        <taxon>Pirellulales</taxon>
        <taxon>Lacipirellulaceae</taxon>
        <taxon>Pirellulimonas</taxon>
    </lineage>
</organism>
<keyword evidence="2" id="KW-0472">Membrane</keyword>
<evidence type="ECO:0000256" key="2">
    <source>
        <dbReference type="SAM" id="Phobius"/>
    </source>
</evidence>
<feature type="compositionally biased region" description="Polar residues" evidence="1">
    <location>
        <begin position="191"/>
        <end position="201"/>
    </location>
</feature>
<dbReference type="RefSeq" id="WP_145280736.1">
    <property type="nucleotide sequence ID" value="NZ_CP036291.1"/>
</dbReference>
<reference evidence="3 4" key="1">
    <citation type="submission" date="2019-02" db="EMBL/GenBank/DDBJ databases">
        <title>Deep-cultivation of Planctomycetes and their phenomic and genomic characterization uncovers novel biology.</title>
        <authorList>
            <person name="Wiegand S."/>
            <person name="Jogler M."/>
            <person name="Boedeker C."/>
            <person name="Pinto D."/>
            <person name="Vollmers J."/>
            <person name="Rivas-Marin E."/>
            <person name="Kohn T."/>
            <person name="Peeters S.H."/>
            <person name="Heuer A."/>
            <person name="Rast P."/>
            <person name="Oberbeckmann S."/>
            <person name="Bunk B."/>
            <person name="Jeske O."/>
            <person name="Meyerdierks A."/>
            <person name="Storesund J.E."/>
            <person name="Kallscheuer N."/>
            <person name="Luecker S."/>
            <person name="Lage O.M."/>
            <person name="Pohl T."/>
            <person name="Merkel B.J."/>
            <person name="Hornburger P."/>
            <person name="Mueller R.-W."/>
            <person name="Bruemmer F."/>
            <person name="Labrenz M."/>
            <person name="Spormann A.M."/>
            <person name="Op den Camp H."/>
            <person name="Overmann J."/>
            <person name="Amann R."/>
            <person name="Jetten M.S.M."/>
            <person name="Mascher T."/>
            <person name="Medema M.H."/>
            <person name="Devos D.P."/>
            <person name="Kaster A.-K."/>
            <person name="Ovreas L."/>
            <person name="Rohde M."/>
            <person name="Galperin M.Y."/>
            <person name="Jogler C."/>
        </authorList>
    </citation>
    <scope>NUCLEOTIDE SEQUENCE [LARGE SCALE GENOMIC DNA]</scope>
    <source>
        <strain evidence="3 4">Pla175</strain>
    </source>
</reference>
<keyword evidence="4" id="KW-1185">Reference proteome</keyword>
<dbReference type="AlphaFoldDB" id="A0A518D6A1"/>
<evidence type="ECO:0000313" key="3">
    <source>
        <dbReference type="EMBL" id="QDU86997.1"/>
    </source>
</evidence>
<feature type="region of interest" description="Disordered" evidence="1">
    <location>
        <begin position="126"/>
        <end position="201"/>
    </location>
</feature>
<gene>
    <name evidence="3" type="ORF">Pla175_03510</name>
</gene>
<dbReference type="KEGG" id="pnd:Pla175_03510"/>
<accession>A0A518D6A1</accession>
<proteinExistence type="predicted"/>
<dbReference type="EMBL" id="CP036291">
    <property type="protein sequence ID" value="QDU86997.1"/>
    <property type="molecule type" value="Genomic_DNA"/>
</dbReference>
<keyword evidence="2" id="KW-1133">Transmembrane helix</keyword>
<keyword evidence="2" id="KW-0812">Transmembrane</keyword>